<dbReference type="SUPFAM" id="SSF51735">
    <property type="entry name" value="NAD(P)-binding Rossmann-fold domains"/>
    <property type="match status" value="1"/>
</dbReference>
<protein>
    <submittedName>
        <fullName evidence="4">SDR family oxidoreductase</fullName>
    </submittedName>
</protein>
<dbReference type="RefSeq" id="WP_138397614.1">
    <property type="nucleotide sequence ID" value="NZ_JBAFVI010000004.1"/>
</dbReference>
<organism evidence="4 5">
    <name type="scientific">Xanthobacter autotrophicus</name>
    <dbReference type="NCBI Taxonomy" id="280"/>
    <lineage>
        <taxon>Bacteria</taxon>
        <taxon>Pseudomonadati</taxon>
        <taxon>Pseudomonadota</taxon>
        <taxon>Alphaproteobacteria</taxon>
        <taxon>Hyphomicrobiales</taxon>
        <taxon>Xanthobacteraceae</taxon>
        <taxon>Xanthobacter</taxon>
    </lineage>
</organism>
<comment type="similarity">
    <text evidence="1">Belongs to the short-chain dehydrogenases/reductases (SDR) family.</text>
</comment>
<evidence type="ECO:0000313" key="4">
    <source>
        <dbReference type="EMBL" id="TLX44988.1"/>
    </source>
</evidence>
<dbReference type="AlphaFoldDB" id="A0A6C1KL01"/>
<dbReference type="CDD" id="cd05233">
    <property type="entry name" value="SDR_c"/>
    <property type="match status" value="1"/>
</dbReference>
<dbReference type="EMBL" id="VAUP01000002">
    <property type="protein sequence ID" value="TLX44988.1"/>
    <property type="molecule type" value="Genomic_DNA"/>
</dbReference>
<dbReference type="OrthoDB" id="20590at2"/>
<dbReference type="GeneID" id="95771988"/>
<keyword evidence="2" id="KW-0560">Oxidoreductase</keyword>
<dbReference type="Proteomes" id="UP000305131">
    <property type="component" value="Unassembled WGS sequence"/>
</dbReference>
<proteinExistence type="inferred from homology"/>
<dbReference type="GO" id="GO:0016491">
    <property type="term" value="F:oxidoreductase activity"/>
    <property type="evidence" value="ECO:0007669"/>
    <property type="project" value="UniProtKB-KW"/>
</dbReference>
<reference evidence="4 5" key="1">
    <citation type="submission" date="2019-05" db="EMBL/GenBank/DDBJ databases">
        <authorList>
            <person name="Zhou X."/>
        </authorList>
    </citation>
    <scope>NUCLEOTIDE SEQUENCE [LARGE SCALE GENOMIC DNA]</scope>
    <source>
        <strain evidence="4 5">DSM 432</strain>
    </source>
</reference>
<evidence type="ECO:0000256" key="1">
    <source>
        <dbReference type="ARBA" id="ARBA00006484"/>
    </source>
</evidence>
<accession>A0A6C1KL01</accession>
<evidence type="ECO:0000259" key="3">
    <source>
        <dbReference type="SMART" id="SM00822"/>
    </source>
</evidence>
<dbReference type="Pfam" id="PF13561">
    <property type="entry name" value="adh_short_C2"/>
    <property type="match status" value="1"/>
</dbReference>
<dbReference type="InterPro" id="IPR002347">
    <property type="entry name" value="SDR_fam"/>
</dbReference>
<sequence>MTDKVLVVTGGSRGIGAACVIKAAQAGYGRIALNYTSDAIAAEATAAAARAHGAEVAVIKGDMAAPADIAHLFAETDSRLGPVTHLVNNAGITGRASAFADADPAEIARVIDLNVTGALLVAQAAVRRMSTARGGKGGAIVNISSMAAILGSAGEYVWYAASKGAIDSFTVGLGRELAREGVRVNGVAPGLIATDIHDTSGVTGRLDRLVPTTPMGRAGTADEVAEAVLHLLSDAASYTTGAILKVSGGR</sequence>
<gene>
    <name evidence="4" type="ORF">FBQ73_00730</name>
</gene>
<dbReference type="InterPro" id="IPR057326">
    <property type="entry name" value="KR_dom"/>
</dbReference>
<dbReference type="FunFam" id="3.40.50.720:FF:000084">
    <property type="entry name" value="Short-chain dehydrogenase reductase"/>
    <property type="match status" value="1"/>
</dbReference>
<evidence type="ECO:0000256" key="2">
    <source>
        <dbReference type="ARBA" id="ARBA00023002"/>
    </source>
</evidence>
<dbReference type="PANTHER" id="PTHR43639:SF1">
    <property type="entry name" value="SHORT-CHAIN DEHYDROGENASE_REDUCTASE FAMILY PROTEIN"/>
    <property type="match status" value="1"/>
</dbReference>
<dbReference type="Gene3D" id="3.40.50.720">
    <property type="entry name" value="NAD(P)-binding Rossmann-like Domain"/>
    <property type="match status" value="1"/>
</dbReference>
<evidence type="ECO:0000313" key="5">
    <source>
        <dbReference type="Proteomes" id="UP000305131"/>
    </source>
</evidence>
<comment type="caution">
    <text evidence="4">The sequence shown here is derived from an EMBL/GenBank/DDBJ whole genome shotgun (WGS) entry which is preliminary data.</text>
</comment>
<dbReference type="SMART" id="SM00822">
    <property type="entry name" value="PKS_KR"/>
    <property type="match status" value="1"/>
</dbReference>
<feature type="domain" description="Ketoreductase" evidence="3">
    <location>
        <begin position="4"/>
        <end position="195"/>
    </location>
</feature>
<dbReference type="InterPro" id="IPR036291">
    <property type="entry name" value="NAD(P)-bd_dom_sf"/>
</dbReference>
<dbReference type="PRINTS" id="PR00080">
    <property type="entry name" value="SDRFAMILY"/>
</dbReference>
<dbReference type="PANTHER" id="PTHR43639">
    <property type="entry name" value="OXIDOREDUCTASE, SHORT-CHAIN DEHYDROGENASE/REDUCTASE FAMILY (AFU_ORTHOLOGUE AFUA_5G02870)"/>
    <property type="match status" value="1"/>
</dbReference>
<dbReference type="PRINTS" id="PR00081">
    <property type="entry name" value="GDHRDH"/>
</dbReference>
<name>A0A6C1KL01_XANAU</name>